<organism evidence="1 2">
    <name type="scientific">Dreissena polymorpha</name>
    <name type="common">Zebra mussel</name>
    <name type="synonym">Mytilus polymorpha</name>
    <dbReference type="NCBI Taxonomy" id="45954"/>
    <lineage>
        <taxon>Eukaryota</taxon>
        <taxon>Metazoa</taxon>
        <taxon>Spiralia</taxon>
        <taxon>Lophotrochozoa</taxon>
        <taxon>Mollusca</taxon>
        <taxon>Bivalvia</taxon>
        <taxon>Autobranchia</taxon>
        <taxon>Heteroconchia</taxon>
        <taxon>Euheterodonta</taxon>
        <taxon>Imparidentia</taxon>
        <taxon>Neoheterodontei</taxon>
        <taxon>Myida</taxon>
        <taxon>Dreissenoidea</taxon>
        <taxon>Dreissenidae</taxon>
        <taxon>Dreissena</taxon>
    </lineage>
</organism>
<evidence type="ECO:0000313" key="1">
    <source>
        <dbReference type="EMBL" id="KAH3837820.1"/>
    </source>
</evidence>
<comment type="caution">
    <text evidence="1">The sequence shown here is derived from an EMBL/GenBank/DDBJ whole genome shotgun (WGS) entry which is preliminary data.</text>
</comment>
<evidence type="ECO:0000313" key="2">
    <source>
        <dbReference type="Proteomes" id="UP000828390"/>
    </source>
</evidence>
<gene>
    <name evidence="1" type="ORF">DPMN_111221</name>
</gene>
<dbReference type="EMBL" id="JAIWYP010000004">
    <property type="protein sequence ID" value="KAH3837820.1"/>
    <property type="molecule type" value="Genomic_DNA"/>
</dbReference>
<dbReference type="AlphaFoldDB" id="A0A9D4KE13"/>
<reference evidence="1" key="2">
    <citation type="submission" date="2020-11" db="EMBL/GenBank/DDBJ databases">
        <authorList>
            <person name="McCartney M.A."/>
            <person name="Auch B."/>
            <person name="Kono T."/>
            <person name="Mallez S."/>
            <person name="Becker A."/>
            <person name="Gohl D.M."/>
            <person name="Silverstein K.A.T."/>
            <person name="Koren S."/>
            <person name="Bechman K.B."/>
            <person name="Herman A."/>
            <person name="Abrahante J.E."/>
            <person name="Garbe J."/>
        </authorList>
    </citation>
    <scope>NUCLEOTIDE SEQUENCE</scope>
    <source>
        <strain evidence="1">Duluth1</strain>
        <tissue evidence="1">Whole animal</tissue>
    </source>
</reference>
<dbReference type="Proteomes" id="UP000828390">
    <property type="component" value="Unassembled WGS sequence"/>
</dbReference>
<reference evidence="1" key="1">
    <citation type="journal article" date="2019" name="bioRxiv">
        <title>The Genome of the Zebra Mussel, Dreissena polymorpha: A Resource for Invasive Species Research.</title>
        <authorList>
            <person name="McCartney M.A."/>
            <person name="Auch B."/>
            <person name="Kono T."/>
            <person name="Mallez S."/>
            <person name="Zhang Y."/>
            <person name="Obille A."/>
            <person name="Becker A."/>
            <person name="Abrahante J.E."/>
            <person name="Garbe J."/>
            <person name="Badalamenti J.P."/>
            <person name="Herman A."/>
            <person name="Mangelson H."/>
            <person name="Liachko I."/>
            <person name="Sullivan S."/>
            <person name="Sone E.D."/>
            <person name="Koren S."/>
            <person name="Silverstein K.A.T."/>
            <person name="Beckman K.B."/>
            <person name="Gohl D.M."/>
        </authorList>
    </citation>
    <scope>NUCLEOTIDE SEQUENCE</scope>
    <source>
        <strain evidence="1">Duluth1</strain>
        <tissue evidence="1">Whole animal</tissue>
    </source>
</reference>
<name>A0A9D4KE13_DREPO</name>
<sequence length="52" mass="6174">MKKTHAVLRRINIVGLKTTYERREAVHALMRKLMAVPFLPGTHIPRAFRRYK</sequence>
<accession>A0A9D4KE13</accession>
<proteinExistence type="predicted"/>
<keyword evidence="2" id="KW-1185">Reference proteome</keyword>
<protein>
    <submittedName>
        <fullName evidence="1">Uncharacterized protein</fullName>
    </submittedName>
</protein>